<dbReference type="InterPro" id="IPR050682">
    <property type="entry name" value="ModA/WtpA"/>
</dbReference>
<evidence type="ECO:0000256" key="2">
    <source>
        <dbReference type="ARBA" id="ARBA00022723"/>
    </source>
</evidence>
<dbReference type="Pfam" id="PF13531">
    <property type="entry name" value="SBP_bac_11"/>
    <property type="match status" value="1"/>
</dbReference>
<feature type="binding site" evidence="4">
    <location>
        <position position="157"/>
    </location>
    <ligand>
        <name>molybdate</name>
        <dbReference type="ChEBI" id="CHEBI:36264"/>
    </ligand>
</feature>
<dbReference type="EMBL" id="PNCI01000019">
    <property type="protein sequence ID" value="TMP29078.1"/>
    <property type="molecule type" value="Genomic_DNA"/>
</dbReference>
<evidence type="ECO:0000256" key="4">
    <source>
        <dbReference type="PIRSR" id="PIRSR004846-1"/>
    </source>
</evidence>
<comment type="caution">
    <text evidence="5">The sequence shown here is derived from an EMBL/GenBank/DDBJ whole genome shotgun (WGS) entry which is preliminary data.</text>
</comment>
<organism evidence="5 6">
    <name type="scientific">Pseudoalteromonas rubra</name>
    <dbReference type="NCBI Taxonomy" id="43658"/>
    <lineage>
        <taxon>Bacteria</taxon>
        <taxon>Pseudomonadati</taxon>
        <taxon>Pseudomonadota</taxon>
        <taxon>Gammaproteobacteria</taxon>
        <taxon>Alteromonadales</taxon>
        <taxon>Pseudoalteromonadaceae</taxon>
        <taxon>Pseudoalteromonas</taxon>
    </lineage>
</organism>
<comment type="similarity">
    <text evidence="1">Belongs to the bacterial solute-binding protein ModA family.</text>
</comment>
<dbReference type="SUPFAM" id="SSF53850">
    <property type="entry name" value="Periplasmic binding protein-like II"/>
    <property type="match status" value="1"/>
</dbReference>
<dbReference type="AlphaFoldDB" id="A0A5S3WP18"/>
<dbReference type="PIRSF" id="PIRSF004846">
    <property type="entry name" value="ModA"/>
    <property type="match status" value="1"/>
</dbReference>
<gene>
    <name evidence="5" type="primary">modA</name>
    <name evidence="5" type="ORF">CWB99_09915</name>
</gene>
<keyword evidence="3" id="KW-0732">Signal</keyword>
<dbReference type="NCBIfam" id="TIGR01256">
    <property type="entry name" value="modA"/>
    <property type="match status" value="1"/>
</dbReference>
<dbReference type="GO" id="GO:0030973">
    <property type="term" value="F:molybdate ion binding"/>
    <property type="evidence" value="ECO:0007669"/>
    <property type="project" value="TreeGrafter"/>
</dbReference>
<name>A0A5S3WP18_9GAMM</name>
<dbReference type="Gene3D" id="3.40.190.10">
    <property type="entry name" value="Periplasmic binding protein-like II"/>
    <property type="match status" value="2"/>
</dbReference>
<evidence type="ECO:0000313" key="6">
    <source>
        <dbReference type="Proteomes" id="UP000310249"/>
    </source>
</evidence>
<evidence type="ECO:0000313" key="5">
    <source>
        <dbReference type="EMBL" id="TMP29078.1"/>
    </source>
</evidence>
<dbReference type="PANTHER" id="PTHR30632">
    <property type="entry name" value="MOLYBDATE-BINDING PERIPLASMIC PROTEIN"/>
    <property type="match status" value="1"/>
</dbReference>
<evidence type="ECO:0000256" key="1">
    <source>
        <dbReference type="ARBA" id="ARBA00009175"/>
    </source>
</evidence>
<evidence type="ECO:0000256" key="3">
    <source>
        <dbReference type="ARBA" id="ARBA00022729"/>
    </source>
</evidence>
<dbReference type="GO" id="GO:0015689">
    <property type="term" value="P:molybdate ion transport"/>
    <property type="evidence" value="ECO:0007669"/>
    <property type="project" value="InterPro"/>
</dbReference>
<proteinExistence type="inferred from homology"/>
<protein>
    <submittedName>
        <fullName evidence="5">Molybdate ABC transporter substrate-binding protein</fullName>
    </submittedName>
</protein>
<sequence>MVVLLLLFVPLTEAKPTRLTLACAANFSATMNKLVTLFELQTKEAMDIRVSVGSSGSLATQIQHGAPYDVFLSADKHYVELLTQAGFGHDRAPYALGELVLYSLDKSPQGLDLALMNTAKATVVIANPKHAPYGRAAEQILQRHRSKPKRLVKGNSVLQAFQYVESGHAQYGLIAKSLLKPGFKGQWFDIPAHWYDPIEQHALLLAEHSAARAFFEFIQSDDAQQLIKASGYR</sequence>
<keyword evidence="4" id="KW-0500">Molybdenum</keyword>
<keyword evidence="2 4" id="KW-0479">Metal-binding</keyword>
<dbReference type="InterPro" id="IPR005950">
    <property type="entry name" value="ModA"/>
</dbReference>
<dbReference type="GO" id="GO:0046872">
    <property type="term" value="F:metal ion binding"/>
    <property type="evidence" value="ECO:0007669"/>
    <property type="project" value="UniProtKB-KW"/>
</dbReference>
<dbReference type="PANTHER" id="PTHR30632:SF14">
    <property type="entry name" value="TUNGSTATE_MOLYBDATE_CHROMATE-BINDING PROTEIN MODA"/>
    <property type="match status" value="1"/>
</dbReference>
<reference evidence="6" key="2">
    <citation type="submission" date="2019-06" db="EMBL/GenBank/DDBJ databases">
        <title>Co-occurence of chitin degradation, pigmentation and bioactivity in marine Pseudoalteromonas.</title>
        <authorList>
            <person name="Sonnenschein E.C."/>
            <person name="Bech P.K."/>
        </authorList>
    </citation>
    <scope>NUCLEOTIDE SEQUENCE [LARGE SCALE GENOMIC DNA]</scope>
    <source>
        <strain evidence="6">S2676</strain>
    </source>
</reference>
<reference evidence="5 6" key="1">
    <citation type="submission" date="2018-01" db="EMBL/GenBank/DDBJ databases">
        <authorList>
            <person name="Paulsen S."/>
            <person name="Gram L.K."/>
        </authorList>
    </citation>
    <scope>NUCLEOTIDE SEQUENCE [LARGE SCALE GENOMIC DNA]</scope>
    <source>
        <strain evidence="5 6">S2676</strain>
    </source>
</reference>
<dbReference type="Proteomes" id="UP000310249">
    <property type="component" value="Unassembled WGS sequence"/>
</dbReference>
<feature type="binding site" evidence="4">
    <location>
        <position position="55"/>
    </location>
    <ligand>
        <name>molybdate</name>
        <dbReference type="ChEBI" id="CHEBI:36264"/>
    </ligand>
</feature>
<accession>A0A5S3WP18</accession>